<keyword evidence="3" id="KW-1185">Reference proteome</keyword>
<gene>
    <name evidence="1" type="ordered locus">MTR_8g007275</name>
</gene>
<dbReference type="EnsemblPlants" id="KEH17898">
    <property type="protein sequence ID" value="KEH17898"/>
    <property type="gene ID" value="MTR_8g007275"/>
</dbReference>
<reference evidence="2" key="3">
    <citation type="submission" date="2015-04" db="UniProtKB">
        <authorList>
            <consortium name="EnsemblPlants"/>
        </authorList>
    </citation>
    <scope>IDENTIFICATION</scope>
    <source>
        <strain evidence="2">cv. Jemalong A17</strain>
    </source>
</reference>
<evidence type="ECO:0000313" key="1">
    <source>
        <dbReference type="EMBL" id="KEH17898.1"/>
    </source>
</evidence>
<name>A0A072TM50_MEDTR</name>
<dbReference type="AlphaFoldDB" id="A0A072TM50"/>
<accession>A0A072TM50</accession>
<evidence type="ECO:0000313" key="2">
    <source>
        <dbReference type="EnsemblPlants" id="KEH17898"/>
    </source>
</evidence>
<proteinExistence type="predicted"/>
<reference evidence="1 3" key="1">
    <citation type="journal article" date="2011" name="Nature">
        <title>The Medicago genome provides insight into the evolution of rhizobial symbioses.</title>
        <authorList>
            <person name="Young N.D."/>
            <person name="Debelle F."/>
            <person name="Oldroyd G.E."/>
            <person name="Geurts R."/>
            <person name="Cannon S.B."/>
            <person name="Udvardi M.K."/>
            <person name="Benedito V.A."/>
            <person name="Mayer K.F."/>
            <person name="Gouzy J."/>
            <person name="Schoof H."/>
            <person name="Van de Peer Y."/>
            <person name="Proost S."/>
            <person name="Cook D.R."/>
            <person name="Meyers B.C."/>
            <person name="Spannagl M."/>
            <person name="Cheung F."/>
            <person name="De Mita S."/>
            <person name="Krishnakumar V."/>
            <person name="Gundlach H."/>
            <person name="Zhou S."/>
            <person name="Mudge J."/>
            <person name="Bharti A.K."/>
            <person name="Murray J.D."/>
            <person name="Naoumkina M.A."/>
            <person name="Rosen B."/>
            <person name="Silverstein K.A."/>
            <person name="Tang H."/>
            <person name="Rombauts S."/>
            <person name="Zhao P.X."/>
            <person name="Zhou P."/>
            <person name="Barbe V."/>
            <person name="Bardou P."/>
            <person name="Bechner M."/>
            <person name="Bellec A."/>
            <person name="Berger A."/>
            <person name="Berges H."/>
            <person name="Bidwell S."/>
            <person name="Bisseling T."/>
            <person name="Choisne N."/>
            <person name="Couloux A."/>
            <person name="Denny R."/>
            <person name="Deshpande S."/>
            <person name="Dai X."/>
            <person name="Doyle J.J."/>
            <person name="Dudez A.M."/>
            <person name="Farmer A.D."/>
            <person name="Fouteau S."/>
            <person name="Franken C."/>
            <person name="Gibelin C."/>
            <person name="Gish J."/>
            <person name="Goldstein S."/>
            <person name="Gonzalez A.J."/>
            <person name="Green P.J."/>
            <person name="Hallab A."/>
            <person name="Hartog M."/>
            <person name="Hua A."/>
            <person name="Humphray S.J."/>
            <person name="Jeong D.H."/>
            <person name="Jing Y."/>
            <person name="Jocker A."/>
            <person name="Kenton S.M."/>
            <person name="Kim D.J."/>
            <person name="Klee K."/>
            <person name="Lai H."/>
            <person name="Lang C."/>
            <person name="Lin S."/>
            <person name="Macmil S.L."/>
            <person name="Magdelenat G."/>
            <person name="Matthews L."/>
            <person name="McCorrison J."/>
            <person name="Monaghan E.L."/>
            <person name="Mun J.H."/>
            <person name="Najar F.Z."/>
            <person name="Nicholson C."/>
            <person name="Noirot C."/>
            <person name="O'Bleness M."/>
            <person name="Paule C.R."/>
            <person name="Poulain J."/>
            <person name="Prion F."/>
            <person name="Qin B."/>
            <person name="Qu C."/>
            <person name="Retzel E.F."/>
            <person name="Riddle C."/>
            <person name="Sallet E."/>
            <person name="Samain S."/>
            <person name="Samson N."/>
            <person name="Sanders I."/>
            <person name="Saurat O."/>
            <person name="Scarpelli C."/>
            <person name="Schiex T."/>
            <person name="Segurens B."/>
            <person name="Severin A.J."/>
            <person name="Sherrier D.J."/>
            <person name="Shi R."/>
            <person name="Sims S."/>
            <person name="Singer S.R."/>
            <person name="Sinharoy S."/>
            <person name="Sterck L."/>
            <person name="Viollet A."/>
            <person name="Wang B.B."/>
            <person name="Wang K."/>
            <person name="Wang M."/>
            <person name="Wang X."/>
            <person name="Warfsmann J."/>
            <person name="Weissenbach J."/>
            <person name="White D.D."/>
            <person name="White J.D."/>
            <person name="Wiley G.B."/>
            <person name="Wincker P."/>
            <person name="Xing Y."/>
            <person name="Yang L."/>
            <person name="Yao Z."/>
            <person name="Ying F."/>
            <person name="Zhai J."/>
            <person name="Zhou L."/>
            <person name="Zuber A."/>
            <person name="Denarie J."/>
            <person name="Dixon R.A."/>
            <person name="May G.D."/>
            <person name="Schwartz D.C."/>
            <person name="Rogers J."/>
            <person name="Quetier F."/>
            <person name="Town C.D."/>
            <person name="Roe B.A."/>
        </authorList>
    </citation>
    <scope>NUCLEOTIDE SEQUENCE [LARGE SCALE GENOMIC DNA]</scope>
    <source>
        <strain evidence="1">A17</strain>
        <strain evidence="2 3">cv. Jemalong A17</strain>
    </source>
</reference>
<sequence length="75" mass="8126">MESNNNKISNDNKKKSFVCDISPSSHLLHVFFNNTNRFRITNSISFTVVSGKGEEGSFVEEKGGIGGCGDGARVD</sequence>
<dbReference type="Proteomes" id="UP000002051">
    <property type="component" value="Chromosome 8"/>
</dbReference>
<organism evidence="1 3">
    <name type="scientific">Medicago truncatula</name>
    <name type="common">Barrel medic</name>
    <name type="synonym">Medicago tribuloides</name>
    <dbReference type="NCBI Taxonomy" id="3880"/>
    <lineage>
        <taxon>Eukaryota</taxon>
        <taxon>Viridiplantae</taxon>
        <taxon>Streptophyta</taxon>
        <taxon>Embryophyta</taxon>
        <taxon>Tracheophyta</taxon>
        <taxon>Spermatophyta</taxon>
        <taxon>Magnoliopsida</taxon>
        <taxon>eudicotyledons</taxon>
        <taxon>Gunneridae</taxon>
        <taxon>Pentapetalae</taxon>
        <taxon>rosids</taxon>
        <taxon>fabids</taxon>
        <taxon>Fabales</taxon>
        <taxon>Fabaceae</taxon>
        <taxon>Papilionoideae</taxon>
        <taxon>50 kb inversion clade</taxon>
        <taxon>NPAAA clade</taxon>
        <taxon>Hologalegina</taxon>
        <taxon>IRL clade</taxon>
        <taxon>Trifolieae</taxon>
        <taxon>Medicago</taxon>
    </lineage>
</organism>
<reference evidence="1 3" key="2">
    <citation type="journal article" date="2014" name="BMC Genomics">
        <title>An improved genome release (version Mt4.0) for the model legume Medicago truncatula.</title>
        <authorList>
            <person name="Tang H."/>
            <person name="Krishnakumar V."/>
            <person name="Bidwell S."/>
            <person name="Rosen B."/>
            <person name="Chan A."/>
            <person name="Zhou S."/>
            <person name="Gentzbittel L."/>
            <person name="Childs K.L."/>
            <person name="Yandell M."/>
            <person name="Gundlach H."/>
            <person name="Mayer K.F."/>
            <person name="Schwartz D.C."/>
            <person name="Town C.D."/>
        </authorList>
    </citation>
    <scope>GENOME REANNOTATION</scope>
    <source>
        <strain evidence="1">A17</strain>
        <strain evidence="2 3">cv. Jemalong A17</strain>
    </source>
</reference>
<dbReference type="EMBL" id="CM001224">
    <property type="protein sequence ID" value="KEH17898.1"/>
    <property type="molecule type" value="Genomic_DNA"/>
</dbReference>
<dbReference type="HOGENOM" id="CLU_2674889_0_0_1"/>
<evidence type="ECO:0000313" key="3">
    <source>
        <dbReference type="Proteomes" id="UP000002051"/>
    </source>
</evidence>
<protein>
    <submittedName>
        <fullName evidence="1 2">Uncharacterized protein</fullName>
    </submittedName>
</protein>